<dbReference type="PANTHER" id="PTHR34597:SF1">
    <property type="entry name" value="HEME_HEMOPEXIN TRANSPORTER PROTEIN HUXB"/>
    <property type="match status" value="1"/>
</dbReference>
<keyword evidence="2" id="KW-0812">Transmembrane</keyword>
<dbReference type="InterPro" id="IPR005565">
    <property type="entry name" value="Hemolysn_activator_HlyB_C"/>
</dbReference>
<feature type="domain" description="Haemolysin activator HlyB C-terminal" evidence="5">
    <location>
        <begin position="191"/>
        <end position="489"/>
    </location>
</feature>
<dbReference type="Gene3D" id="2.40.160.50">
    <property type="entry name" value="membrane protein fhac: a member of the omp85/tpsb transporter family"/>
    <property type="match status" value="1"/>
</dbReference>
<feature type="chain" id="PRO_5045427271" evidence="4">
    <location>
        <begin position="20"/>
        <end position="529"/>
    </location>
</feature>
<gene>
    <name evidence="7" type="ORF">RXV79_14135</name>
</gene>
<evidence type="ECO:0000256" key="4">
    <source>
        <dbReference type="SAM" id="SignalP"/>
    </source>
</evidence>
<evidence type="ECO:0000256" key="1">
    <source>
        <dbReference type="ARBA" id="ARBA00022452"/>
    </source>
</evidence>
<name>A0ABZ0CM54_9BURK</name>
<dbReference type="PANTHER" id="PTHR34597">
    <property type="entry name" value="SLR1661 PROTEIN"/>
    <property type="match status" value="1"/>
</dbReference>
<reference evidence="7 8" key="1">
    <citation type="submission" date="2023-10" db="EMBL/GenBank/DDBJ databases">
        <title>Bacteria for the degradation of biodegradable plastic PBAT(Polybutylene adipate terephthalate).</title>
        <authorList>
            <person name="Weon H.-Y."/>
            <person name="Yeon J."/>
        </authorList>
    </citation>
    <scope>NUCLEOTIDE SEQUENCE [LARGE SCALE GENOMIC DNA]</scope>
    <source>
        <strain evidence="7 8">SBD 7-3</strain>
    </source>
</reference>
<dbReference type="Gene3D" id="3.10.20.310">
    <property type="entry name" value="membrane protein fhac"/>
    <property type="match status" value="1"/>
</dbReference>
<organism evidence="7 8">
    <name type="scientific">Piscinibacter gummiphilus</name>
    <dbReference type="NCBI Taxonomy" id="946333"/>
    <lineage>
        <taxon>Bacteria</taxon>
        <taxon>Pseudomonadati</taxon>
        <taxon>Pseudomonadota</taxon>
        <taxon>Betaproteobacteria</taxon>
        <taxon>Burkholderiales</taxon>
        <taxon>Sphaerotilaceae</taxon>
        <taxon>Piscinibacter</taxon>
    </lineage>
</organism>
<evidence type="ECO:0000259" key="5">
    <source>
        <dbReference type="Pfam" id="PF03865"/>
    </source>
</evidence>
<dbReference type="InterPro" id="IPR051544">
    <property type="entry name" value="TPS_OM_transporter"/>
</dbReference>
<dbReference type="RefSeq" id="WP_316698317.1">
    <property type="nucleotide sequence ID" value="NZ_CP136336.1"/>
</dbReference>
<feature type="domain" description="Polypeptide-transport-associated ShlB-type" evidence="6">
    <location>
        <begin position="47"/>
        <end position="121"/>
    </location>
</feature>
<evidence type="ECO:0000256" key="2">
    <source>
        <dbReference type="ARBA" id="ARBA00022692"/>
    </source>
</evidence>
<feature type="signal peptide" evidence="4">
    <location>
        <begin position="1"/>
        <end position="19"/>
    </location>
</feature>
<keyword evidence="3" id="KW-0998">Cell outer membrane</keyword>
<keyword evidence="1" id="KW-0472">Membrane</keyword>
<proteinExistence type="predicted"/>
<dbReference type="Proteomes" id="UP001303946">
    <property type="component" value="Chromosome"/>
</dbReference>
<evidence type="ECO:0000259" key="6">
    <source>
        <dbReference type="Pfam" id="PF08479"/>
    </source>
</evidence>
<keyword evidence="4" id="KW-0732">Signal</keyword>
<dbReference type="InterPro" id="IPR013686">
    <property type="entry name" value="Polypept-transport_assoc_ShlB"/>
</dbReference>
<evidence type="ECO:0000313" key="8">
    <source>
        <dbReference type="Proteomes" id="UP001303946"/>
    </source>
</evidence>
<dbReference type="Pfam" id="PF03865">
    <property type="entry name" value="ShlB"/>
    <property type="match status" value="1"/>
</dbReference>
<accession>A0ABZ0CM54</accession>
<dbReference type="Pfam" id="PF08479">
    <property type="entry name" value="POTRA_2"/>
    <property type="match status" value="1"/>
</dbReference>
<evidence type="ECO:0000313" key="7">
    <source>
        <dbReference type="EMBL" id="WOB06062.1"/>
    </source>
</evidence>
<protein>
    <submittedName>
        <fullName evidence="7">ShlB/FhaC/HecB family hemolysin secretion/activation protein</fullName>
    </submittedName>
</protein>
<dbReference type="EMBL" id="CP136336">
    <property type="protein sequence ID" value="WOB06062.1"/>
    <property type="molecule type" value="Genomic_DNA"/>
</dbReference>
<keyword evidence="8" id="KW-1185">Reference proteome</keyword>
<evidence type="ECO:0000256" key="3">
    <source>
        <dbReference type="ARBA" id="ARBA00023237"/>
    </source>
</evidence>
<sequence length="529" mass="56466">MKPFALSLVALAATSAAHAQQAPLRNAPTPAAAASAPTLAPTTQGRFLLKEVRFRQTRAVSAAELQAVVKPFIGREIDATDLSVISTALRRLYEARGFGMAGVGYPAQDLTAGVLQVSIVEPQVSQLTVESPPKPPISPERTTRVLDGAGVRKGQPLDLQALDRAMYTLNDWPGVSARATLLPTGDEGLYKVNVQTEARRAWDASIDLDNHGSDASGRYRLGTLLRWNNPAGIGDNLDLRLLASSGAGTTVGRLGYEAPIGATPWRAGIGFSRVGYELSEEFTGATGTANVFDASMSYPVLRGRDRNLVTRVALQHKKLEDDIADVIAVDKSITALDTSLAFESRDAFGGGGFSGGSLGVMAGRLKYDSATPAGAPHGSFAKLSLQASRLQALGRGFSLLAGLAGQWTDKTLDNAERFTLGGDKGVRAYPVAEGSSDLGAIVNLELRHWFNTTWSGYTFYDWGHGRDKSQDALTGSSRRTLHGYGLGVQFTHPDFFTLKASLGVRGKEPVRSEPDNPKARLLVQVQRSF</sequence>
<keyword evidence="1" id="KW-1134">Transmembrane beta strand</keyword>